<feature type="region of interest" description="Disordered" evidence="1">
    <location>
        <begin position="168"/>
        <end position="300"/>
    </location>
</feature>
<keyword evidence="2" id="KW-1133">Transmembrane helix</keyword>
<feature type="region of interest" description="Disordered" evidence="1">
    <location>
        <begin position="102"/>
        <end position="121"/>
    </location>
</feature>
<proteinExistence type="predicted"/>
<protein>
    <submittedName>
        <fullName evidence="3">Uncharacterized protein</fullName>
    </submittedName>
</protein>
<feature type="compositionally biased region" description="Polar residues" evidence="1">
    <location>
        <begin position="172"/>
        <end position="185"/>
    </location>
</feature>
<dbReference type="EMBL" id="JBHUMK010000037">
    <property type="protein sequence ID" value="MFD2609513.1"/>
    <property type="molecule type" value="Genomic_DNA"/>
</dbReference>
<keyword evidence="2" id="KW-0812">Transmembrane</keyword>
<comment type="caution">
    <text evidence="3">The sequence shown here is derived from an EMBL/GenBank/DDBJ whole genome shotgun (WGS) entry which is preliminary data.</text>
</comment>
<gene>
    <name evidence="3" type="ORF">ACFSR9_08695</name>
</gene>
<evidence type="ECO:0000256" key="1">
    <source>
        <dbReference type="SAM" id="MobiDB-lite"/>
    </source>
</evidence>
<feature type="compositionally biased region" description="Low complexity" evidence="1">
    <location>
        <begin position="284"/>
        <end position="300"/>
    </location>
</feature>
<evidence type="ECO:0000313" key="3">
    <source>
        <dbReference type="EMBL" id="MFD2609513.1"/>
    </source>
</evidence>
<keyword evidence="2" id="KW-0472">Membrane</keyword>
<dbReference type="RefSeq" id="WP_386844947.1">
    <property type="nucleotide sequence ID" value="NZ_JBHUMK010000037.1"/>
</dbReference>
<feature type="compositionally biased region" description="Low complexity" evidence="1">
    <location>
        <begin position="248"/>
        <end position="262"/>
    </location>
</feature>
<feature type="transmembrane region" description="Helical" evidence="2">
    <location>
        <begin position="330"/>
        <end position="349"/>
    </location>
</feature>
<feature type="compositionally biased region" description="Pro residues" evidence="1">
    <location>
        <begin position="191"/>
        <end position="200"/>
    </location>
</feature>
<name>A0ABW5P3S9_9DEIO</name>
<evidence type="ECO:0000313" key="4">
    <source>
        <dbReference type="Proteomes" id="UP001597475"/>
    </source>
</evidence>
<feature type="transmembrane region" description="Helical" evidence="2">
    <location>
        <begin position="355"/>
        <end position="380"/>
    </location>
</feature>
<sequence>MTDAQQRAVNALNAVGLPDAPLASLEREDALFVLTPMTLLYQGEGGTRRVTLRDLTRIHSDQEGLLRVETPAGTALTASLLGFDPEGVQAFFARVRDVTAQVKSQPAPTPTPPQASAPALTPLGAKTFAPRLQAQPLATPTPAPAPAPAPLPLATAPAQETVPDLGLKAEQPKSQPQSASLSQESPRQDAPFPPAPPMPPRVTDQRAGGKVVQEAAPAQKQEKRPPSTPTSVPYATPPTATIVARTGAARPVSPVTPASAPAPETPAPATPKVSAAPSPSVQMPAAQPTTPTEPQQEGDALPARLAQASAASGLAVQSEVVAGLVSRLRVLGGVLFVAAVALAFFQYQAGAPLSGLWTLIAGGVGGVALLALSDIARLLVGVARHLSHGGTQG</sequence>
<keyword evidence="4" id="KW-1185">Reference proteome</keyword>
<dbReference type="Proteomes" id="UP001597475">
    <property type="component" value="Unassembled WGS sequence"/>
</dbReference>
<accession>A0ABW5P3S9</accession>
<evidence type="ECO:0000256" key="2">
    <source>
        <dbReference type="SAM" id="Phobius"/>
    </source>
</evidence>
<reference evidence="4" key="1">
    <citation type="journal article" date="2019" name="Int. J. Syst. Evol. Microbiol.">
        <title>The Global Catalogue of Microorganisms (GCM) 10K type strain sequencing project: providing services to taxonomists for standard genome sequencing and annotation.</title>
        <authorList>
            <consortium name="The Broad Institute Genomics Platform"/>
            <consortium name="The Broad Institute Genome Sequencing Center for Infectious Disease"/>
            <person name="Wu L."/>
            <person name="Ma J."/>
        </authorList>
    </citation>
    <scope>NUCLEOTIDE SEQUENCE [LARGE SCALE GENOMIC DNA]</scope>
    <source>
        <strain evidence="4">KCTC 33842</strain>
    </source>
</reference>
<organism evidence="3 4">
    <name type="scientific">Deinococcus taklimakanensis</name>
    <dbReference type="NCBI Taxonomy" id="536443"/>
    <lineage>
        <taxon>Bacteria</taxon>
        <taxon>Thermotogati</taxon>
        <taxon>Deinococcota</taxon>
        <taxon>Deinococci</taxon>
        <taxon>Deinococcales</taxon>
        <taxon>Deinococcaceae</taxon>
        <taxon>Deinococcus</taxon>
    </lineage>
</organism>